<reference evidence="1 3" key="1">
    <citation type="submission" date="2008-03" db="EMBL/GenBank/DDBJ databases">
        <title>Annotation of Ixodes scapularis.</title>
        <authorList>
            <consortium name="Ixodes scapularis Genome Project Consortium"/>
            <person name="Caler E."/>
            <person name="Hannick L.I."/>
            <person name="Bidwell S."/>
            <person name="Joardar V."/>
            <person name="Thiagarajan M."/>
            <person name="Amedeo P."/>
            <person name="Galinsky K.J."/>
            <person name="Schobel S."/>
            <person name="Inman J."/>
            <person name="Hostetler J."/>
            <person name="Miller J."/>
            <person name="Hammond M."/>
            <person name="Megy K."/>
            <person name="Lawson D."/>
            <person name="Kodira C."/>
            <person name="Sutton G."/>
            <person name="Meyer J."/>
            <person name="Hill C.A."/>
            <person name="Birren B."/>
            <person name="Nene V."/>
            <person name="Collins F."/>
            <person name="Alarcon-Chaidez F."/>
            <person name="Wikel S."/>
            <person name="Strausberg R."/>
        </authorList>
    </citation>
    <scope>NUCLEOTIDE SEQUENCE [LARGE SCALE GENOMIC DNA]</scope>
    <source>
        <strain evidence="3">Wikel</strain>
        <strain evidence="1">Wikel colony</strain>
    </source>
</reference>
<dbReference type="VEuPathDB" id="VectorBase:ISCI014116"/>
<evidence type="ECO:0000313" key="2">
    <source>
        <dbReference type="EnsemblMetazoa" id="ISCW014439-PA"/>
    </source>
</evidence>
<evidence type="ECO:0000313" key="3">
    <source>
        <dbReference type="Proteomes" id="UP000001555"/>
    </source>
</evidence>
<dbReference type="OrthoDB" id="9995573at2759"/>
<dbReference type="HOGENOM" id="CLU_913013_0_0_1"/>
<accession>B7QIY2</accession>
<dbReference type="PANTHER" id="PTHR31912:SF34">
    <property type="entry name" value="NOTOCHORD-RELATED PROTEIN"/>
    <property type="match status" value="1"/>
</dbReference>
<dbReference type="VEuPathDB" id="VectorBase:ISCW014439"/>
<evidence type="ECO:0000313" key="1">
    <source>
        <dbReference type="EMBL" id="EEC18804.1"/>
    </source>
</evidence>
<dbReference type="EMBL" id="DS948634">
    <property type="protein sequence ID" value="EEC18804.1"/>
    <property type="molecule type" value="Genomic_DNA"/>
</dbReference>
<protein>
    <submittedName>
        <fullName evidence="1 2">Uncharacterized protein</fullName>
    </submittedName>
</protein>
<dbReference type="Proteomes" id="UP000001555">
    <property type="component" value="Unassembled WGS sequence"/>
</dbReference>
<dbReference type="AlphaFoldDB" id="B7QIY2"/>
<gene>
    <name evidence="1" type="ORF">IscW_ISCW014439</name>
</gene>
<dbReference type="VEuPathDB" id="VectorBase:ISCP_003920"/>
<dbReference type="InParanoid" id="B7QIY2"/>
<dbReference type="VEuPathDB" id="VectorBase:ISCI008029"/>
<sequence>MHARHVQLILSDQSLCSLYGVTGESCLSGLQSFDVTQGLPPDVMHDLFEGVIPCVMKHVLRHIISGHLLTLDQLNERLASFPFQGGDKKSRLPPLSRQAVFGRTAMKGSAAEKLCFFRFFSLLLGDCIPKRNAAYEVYLMLRAVVDIVLAPQVCCSAAARLQVLIDDFYSAFKETFPGVNIIPKMHYLIHYPRLLLFVVSVTVSERRLSVGCVILLLVPDDDLPHFAQVTLIVVSGLQHFVLASVLDTKYFDDHFHAYVVENTAHSVIIEDIGHCGEFSDPLYLYKQGNYCFVNPRSAFFTAADQ</sequence>
<dbReference type="PaxDb" id="6945-B7QIY2"/>
<organism>
    <name type="scientific">Ixodes scapularis</name>
    <name type="common">Black-legged tick</name>
    <name type="synonym">Deer tick</name>
    <dbReference type="NCBI Taxonomy" id="6945"/>
    <lineage>
        <taxon>Eukaryota</taxon>
        <taxon>Metazoa</taxon>
        <taxon>Ecdysozoa</taxon>
        <taxon>Arthropoda</taxon>
        <taxon>Chelicerata</taxon>
        <taxon>Arachnida</taxon>
        <taxon>Acari</taxon>
        <taxon>Parasitiformes</taxon>
        <taxon>Ixodida</taxon>
        <taxon>Ixodoidea</taxon>
        <taxon>Ixodidae</taxon>
        <taxon>Ixodinae</taxon>
        <taxon>Ixodes</taxon>
    </lineage>
</organism>
<dbReference type="PANTHER" id="PTHR31912">
    <property type="entry name" value="IP13529P"/>
    <property type="match status" value="1"/>
</dbReference>
<reference evidence="2" key="2">
    <citation type="submission" date="2020-05" db="UniProtKB">
        <authorList>
            <consortium name="EnsemblMetazoa"/>
        </authorList>
    </citation>
    <scope>IDENTIFICATION</scope>
    <source>
        <strain evidence="2">wikel</strain>
    </source>
</reference>
<dbReference type="EMBL" id="ABJB010919878">
    <property type="status" value="NOT_ANNOTATED_CDS"/>
    <property type="molecule type" value="Genomic_DNA"/>
</dbReference>
<proteinExistence type="predicted"/>
<dbReference type="EnsemblMetazoa" id="ISCW014439-RA">
    <property type="protein sequence ID" value="ISCW014439-PA"/>
    <property type="gene ID" value="ISCW014439"/>
</dbReference>
<keyword evidence="3" id="KW-1185">Reference proteome</keyword>
<name>B7QIY2_IXOSC</name>